<feature type="compositionally biased region" description="Basic and acidic residues" evidence="10">
    <location>
        <begin position="597"/>
        <end position="617"/>
    </location>
</feature>
<feature type="region of interest" description="Disordered" evidence="10">
    <location>
        <begin position="408"/>
        <end position="476"/>
    </location>
</feature>
<gene>
    <name evidence="13" type="ORF">XNOV1_A029657</name>
</gene>
<keyword evidence="4 8" id="KW-0863">Zinc-finger</keyword>
<feature type="compositionally biased region" description="Basic and acidic residues" evidence="10">
    <location>
        <begin position="351"/>
        <end position="361"/>
    </location>
</feature>
<dbReference type="SUPFAM" id="SSF57667">
    <property type="entry name" value="beta-beta-alpha zinc fingers"/>
    <property type="match status" value="3"/>
</dbReference>
<organism evidence="13 14">
    <name type="scientific">Xyrichtys novacula</name>
    <name type="common">Pearly razorfish</name>
    <name type="synonym">Hemipteronotus novacula</name>
    <dbReference type="NCBI Taxonomy" id="13765"/>
    <lineage>
        <taxon>Eukaryota</taxon>
        <taxon>Metazoa</taxon>
        <taxon>Chordata</taxon>
        <taxon>Craniata</taxon>
        <taxon>Vertebrata</taxon>
        <taxon>Euteleostomi</taxon>
        <taxon>Actinopterygii</taxon>
        <taxon>Neopterygii</taxon>
        <taxon>Teleostei</taxon>
        <taxon>Neoteleostei</taxon>
        <taxon>Acanthomorphata</taxon>
        <taxon>Eupercaria</taxon>
        <taxon>Labriformes</taxon>
        <taxon>Labridae</taxon>
        <taxon>Xyrichtys</taxon>
    </lineage>
</organism>
<dbReference type="PANTHER" id="PTHR24393">
    <property type="entry name" value="ZINC FINGER PROTEIN"/>
    <property type="match status" value="1"/>
</dbReference>
<keyword evidence="2" id="KW-0479">Metal-binding</keyword>
<dbReference type="Gene3D" id="3.30.160.60">
    <property type="entry name" value="Classic Zinc Finger"/>
    <property type="match status" value="5"/>
</dbReference>
<evidence type="ECO:0000259" key="12">
    <source>
        <dbReference type="PROSITE" id="PS50950"/>
    </source>
</evidence>
<dbReference type="PROSITE" id="PS00028">
    <property type="entry name" value="ZINC_FINGER_C2H2_1"/>
    <property type="match status" value="3"/>
</dbReference>
<dbReference type="Pfam" id="PF05485">
    <property type="entry name" value="THAP"/>
    <property type="match status" value="1"/>
</dbReference>
<dbReference type="PANTHER" id="PTHR24393:SF34">
    <property type="entry name" value="PR_SET DOMAIN 13"/>
    <property type="match status" value="1"/>
</dbReference>
<feature type="domain" description="THAP-type" evidence="12">
    <location>
        <begin position="2"/>
        <end position="87"/>
    </location>
</feature>
<evidence type="ECO:0000256" key="8">
    <source>
        <dbReference type="PROSITE-ProRule" id="PRU00042"/>
    </source>
</evidence>
<dbReference type="PROSITE" id="PS50157">
    <property type="entry name" value="ZINC_FINGER_C2H2_2"/>
    <property type="match status" value="4"/>
</dbReference>
<proteinExistence type="predicted"/>
<feature type="domain" description="C2H2-type" evidence="11">
    <location>
        <begin position="360"/>
        <end position="387"/>
    </location>
</feature>
<comment type="subcellular location">
    <subcellularLocation>
        <location evidence="1">Nucleus</location>
    </subcellularLocation>
</comment>
<feature type="region of interest" description="Disordered" evidence="10">
    <location>
        <begin position="181"/>
        <end position="203"/>
    </location>
</feature>
<dbReference type="InterPro" id="IPR013087">
    <property type="entry name" value="Znf_C2H2_type"/>
</dbReference>
<dbReference type="GO" id="GO:0000978">
    <property type="term" value="F:RNA polymerase II cis-regulatory region sequence-specific DNA binding"/>
    <property type="evidence" value="ECO:0007669"/>
    <property type="project" value="TreeGrafter"/>
</dbReference>
<dbReference type="SMART" id="SM00692">
    <property type="entry name" value="DM3"/>
    <property type="match status" value="1"/>
</dbReference>
<name>A0AAV1GXM2_XYRNO</name>
<feature type="compositionally biased region" description="Acidic residues" evidence="10">
    <location>
        <begin position="190"/>
        <end position="200"/>
    </location>
</feature>
<dbReference type="Gene3D" id="6.20.210.20">
    <property type="entry name" value="THAP domain"/>
    <property type="match status" value="1"/>
</dbReference>
<dbReference type="InterPro" id="IPR006612">
    <property type="entry name" value="THAP_Znf"/>
</dbReference>
<feature type="domain" description="C2H2-type" evidence="11">
    <location>
        <begin position="476"/>
        <end position="503"/>
    </location>
</feature>
<dbReference type="GO" id="GO:0008270">
    <property type="term" value="F:zinc ion binding"/>
    <property type="evidence" value="ECO:0007669"/>
    <property type="project" value="UniProtKB-KW"/>
</dbReference>
<feature type="region of interest" description="Disordered" evidence="10">
    <location>
        <begin position="338"/>
        <end position="380"/>
    </location>
</feature>
<dbReference type="GO" id="GO:0001228">
    <property type="term" value="F:DNA-binding transcription activator activity, RNA polymerase II-specific"/>
    <property type="evidence" value="ECO:0007669"/>
    <property type="project" value="TreeGrafter"/>
</dbReference>
<evidence type="ECO:0000256" key="1">
    <source>
        <dbReference type="ARBA" id="ARBA00004123"/>
    </source>
</evidence>
<dbReference type="SUPFAM" id="SSF57716">
    <property type="entry name" value="Glucocorticoid receptor-like (DNA-binding domain)"/>
    <property type="match status" value="1"/>
</dbReference>
<dbReference type="InterPro" id="IPR036236">
    <property type="entry name" value="Znf_C2H2_sf"/>
</dbReference>
<keyword evidence="14" id="KW-1185">Reference proteome</keyword>
<dbReference type="GO" id="GO:0045596">
    <property type="term" value="P:negative regulation of cell differentiation"/>
    <property type="evidence" value="ECO:0007669"/>
    <property type="project" value="UniProtKB-ARBA"/>
</dbReference>
<reference evidence="13" key="1">
    <citation type="submission" date="2023-08" db="EMBL/GenBank/DDBJ databases">
        <authorList>
            <person name="Alioto T."/>
            <person name="Alioto T."/>
            <person name="Gomez Garrido J."/>
        </authorList>
    </citation>
    <scope>NUCLEOTIDE SEQUENCE</scope>
</reference>
<feature type="domain" description="C2H2-type" evidence="11">
    <location>
        <begin position="532"/>
        <end position="559"/>
    </location>
</feature>
<dbReference type="EMBL" id="OY660880">
    <property type="protein sequence ID" value="CAJ1077566.1"/>
    <property type="molecule type" value="Genomic_DNA"/>
</dbReference>
<feature type="region of interest" description="Disordered" evidence="10">
    <location>
        <begin position="235"/>
        <end position="275"/>
    </location>
</feature>
<evidence type="ECO:0000256" key="10">
    <source>
        <dbReference type="SAM" id="MobiDB-lite"/>
    </source>
</evidence>
<dbReference type="InterPro" id="IPR038441">
    <property type="entry name" value="THAP_Znf_sf"/>
</dbReference>
<evidence type="ECO:0000259" key="11">
    <source>
        <dbReference type="PROSITE" id="PS50157"/>
    </source>
</evidence>
<dbReference type="AlphaFoldDB" id="A0AAV1GXM2"/>
<dbReference type="PROSITE" id="PS50950">
    <property type="entry name" value="ZF_THAP"/>
    <property type="match status" value="1"/>
</dbReference>
<evidence type="ECO:0000256" key="7">
    <source>
        <dbReference type="ARBA" id="ARBA00023242"/>
    </source>
</evidence>
<evidence type="ECO:0000256" key="5">
    <source>
        <dbReference type="ARBA" id="ARBA00022833"/>
    </source>
</evidence>
<dbReference type="Proteomes" id="UP001178508">
    <property type="component" value="Chromosome 17"/>
</dbReference>
<dbReference type="SMART" id="SM00355">
    <property type="entry name" value="ZnF_C2H2"/>
    <property type="match status" value="5"/>
</dbReference>
<dbReference type="FunFam" id="3.30.160.60:FF:000100">
    <property type="entry name" value="Zinc finger 45-like"/>
    <property type="match status" value="1"/>
</dbReference>
<evidence type="ECO:0000256" key="3">
    <source>
        <dbReference type="ARBA" id="ARBA00022737"/>
    </source>
</evidence>
<evidence type="ECO:0000313" key="14">
    <source>
        <dbReference type="Proteomes" id="UP001178508"/>
    </source>
</evidence>
<dbReference type="SMART" id="SM00980">
    <property type="entry name" value="THAP"/>
    <property type="match status" value="1"/>
</dbReference>
<feature type="region of interest" description="Disordered" evidence="10">
    <location>
        <begin position="588"/>
        <end position="625"/>
    </location>
</feature>
<dbReference type="FunFam" id="3.30.160.60:FF:001498">
    <property type="entry name" value="Zinc finger protein 404"/>
    <property type="match status" value="1"/>
</dbReference>
<keyword evidence="5" id="KW-0862">Zinc</keyword>
<dbReference type="Pfam" id="PF00096">
    <property type="entry name" value="zf-C2H2"/>
    <property type="match status" value="3"/>
</dbReference>
<evidence type="ECO:0000256" key="6">
    <source>
        <dbReference type="ARBA" id="ARBA00023125"/>
    </source>
</evidence>
<feature type="compositionally biased region" description="Basic residues" evidence="10">
    <location>
        <begin position="368"/>
        <end position="380"/>
    </location>
</feature>
<keyword evidence="7" id="KW-0539">Nucleus</keyword>
<dbReference type="FunFam" id="3.30.160.60:FF:000912">
    <property type="entry name" value="Zinc finger protein 660"/>
    <property type="match status" value="1"/>
</dbReference>
<sequence>MMGEPVCAVADCNTSRKANYDVSFHCIPKNSSVRKQWTKFLGHSNITSKTFFCSQHFTEDCFTNWHQKKMGFATKLSLKPDAVPSIKTPSSGQPEASLSSLQPAFPAKVNVATQTTVMRVSIGTQSGYSCFQRNACTQWSYKMLQKQVKTIGTQTKGVSVSAGTQVNPSVEARETVLGVRPAKRRHLDREEEEIKEEESATDIQQARNSMYLQDLPRNVSPADVQQMMNDEEKLSLEQQETGPTLNQTDSEPPQIKEEQESVLCSHQGEQLQGVEEADTTKVFSIDVVVKSEEEEELQSSQFNQRPAGLMETDTDEDACGEPARDPYPERILEQHMRVKTEDTSETDDSDDWRVAKEHHSGCSEGGKTFRKKRNVKRHTRIHQGEKLYRCHNCQDDDLRRHQCVKDHGSEHAKNEAANENDCVGPETSRGSSQERLVQPDTEDKTDDSDGWEKTTEHQSSLNSEKKSDNGTPKKSHSCSFCGKILTKKWHLTQHMRTHTGEKPFGCSVCGKRFYQQGHLISHMLIHSGDKPFGCSECGKRFTQKYYLTLHMAHHRGEKLLSCSTCDQRFSWYSQLKNHKCAGGQASEFYQNQTDETGMEHDGEDPDKHLPPETKDSSELETDDEV</sequence>
<evidence type="ECO:0000256" key="9">
    <source>
        <dbReference type="PROSITE-ProRule" id="PRU00309"/>
    </source>
</evidence>
<accession>A0AAV1GXM2</accession>
<feature type="domain" description="C2H2-type" evidence="11">
    <location>
        <begin position="504"/>
        <end position="531"/>
    </location>
</feature>
<dbReference type="GO" id="GO:0005634">
    <property type="term" value="C:nucleus"/>
    <property type="evidence" value="ECO:0007669"/>
    <property type="project" value="UniProtKB-SubCell"/>
</dbReference>
<keyword evidence="3" id="KW-0677">Repeat</keyword>
<evidence type="ECO:0000256" key="4">
    <source>
        <dbReference type="ARBA" id="ARBA00022771"/>
    </source>
</evidence>
<protein>
    <submittedName>
        <fullName evidence="13">Zinc finger protein 436-like</fullName>
    </submittedName>
</protein>
<evidence type="ECO:0000313" key="13">
    <source>
        <dbReference type="EMBL" id="CAJ1077566.1"/>
    </source>
</evidence>
<feature type="compositionally biased region" description="Polar residues" evidence="10">
    <location>
        <begin position="236"/>
        <end position="251"/>
    </location>
</feature>
<keyword evidence="6 9" id="KW-0238">DNA-binding</keyword>
<evidence type="ECO:0000256" key="2">
    <source>
        <dbReference type="ARBA" id="ARBA00022723"/>
    </source>
</evidence>